<name>A0ACA9SJY7_9GLOM</name>
<evidence type="ECO:0000313" key="1">
    <source>
        <dbReference type="EMBL" id="CAG8841140.1"/>
    </source>
</evidence>
<reference evidence="1" key="1">
    <citation type="submission" date="2021-06" db="EMBL/GenBank/DDBJ databases">
        <authorList>
            <person name="Kallberg Y."/>
            <person name="Tangrot J."/>
            <person name="Rosling A."/>
        </authorList>
    </citation>
    <scope>NUCLEOTIDE SEQUENCE</scope>
    <source>
        <strain evidence="1">MA461A</strain>
    </source>
</reference>
<keyword evidence="2" id="KW-1185">Reference proteome</keyword>
<dbReference type="EMBL" id="CAJVQC010129204">
    <property type="protein sequence ID" value="CAG8841140.1"/>
    <property type="molecule type" value="Genomic_DNA"/>
</dbReference>
<protein>
    <submittedName>
        <fullName evidence="1">22565_t:CDS:1</fullName>
    </submittedName>
</protein>
<sequence>QIVSNLSASIKKLKPNVLSRSIRLTIVILSDNVYKKAFGSVMKLNFNFV</sequence>
<dbReference type="Proteomes" id="UP000789920">
    <property type="component" value="Unassembled WGS sequence"/>
</dbReference>
<feature type="non-terminal residue" evidence="1">
    <location>
        <position position="1"/>
    </location>
</feature>
<accession>A0ACA9SJY7</accession>
<comment type="caution">
    <text evidence="1">The sequence shown here is derived from an EMBL/GenBank/DDBJ whole genome shotgun (WGS) entry which is preliminary data.</text>
</comment>
<evidence type="ECO:0000313" key="2">
    <source>
        <dbReference type="Proteomes" id="UP000789920"/>
    </source>
</evidence>
<proteinExistence type="predicted"/>
<gene>
    <name evidence="1" type="ORF">RPERSI_LOCUS31741</name>
</gene>
<organism evidence="1 2">
    <name type="scientific">Racocetra persica</name>
    <dbReference type="NCBI Taxonomy" id="160502"/>
    <lineage>
        <taxon>Eukaryota</taxon>
        <taxon>Fungi</taxon>
        <taxon>Fungi incertae sedis</taxon>
        <taxon>Mucoromycota</taxon>
        <taxon>Glomeromycotina</taxon>
        <taxon>Glomeromycetes</taxon>
        <taxon>Diversisporales</taxon>
        <taxon>Gigasporaceae</taxon>
        <taxon>Racocetra</taxon>
    </lineage>
</organism>
<feature type="non-terminal residue" evidence="1">
    <location>
        <position position="49"/>
    </location>
</feature>